<evidence type="ECO:0000313" key="1">
    <source>
        <dbReference type="EMBL" id="MPM60150.1"/>
    </source>
</evidence>
<protein>
    <submittedName>
        <fullName evidence="1">Uncharacterized protein</fullName>
    </submittedName>
</protein>
<gene>
    <name evidence="1" type="ORF">SDC9_106997</name>
</gene>
<organism evidence="1">
    <name type="scientific">bioreactor metagenome</name>
    <dbReference type="NCBI Taxonomy" id="1076179"/>
    <lineage>
        <taxon>unclassified sequences</taxon>
        <taxon>metagenomes</taxon>
        <taxon>ecological metagenomes</taxon>
    </lineage>
</organism>
<name>A0A645B3V6_9ZZZZ</name>
<comment type="caution">
    <text evidence="1">The sequence shown here is derived from an EMBL/GenBank/DDBJ whole genome shotgun (WGS) entry which is preliminary data.</text>
</comment>
<dbReference type="EMBL" id="VSSQ01017652">
    <property type="protein sequence ID" value="MPM60150.1"/>
    <property type="molecule type" value="Genomic_DNA"/>
</dbReference>
<dbReference type="AlphaFoldDB" id="A0A645B3V6"/>
<proteinExistence type="predicted"/>
<accession>A0A645B3V6</accession>
<sequence length="213" mass="23602">MQADRNGLFLPVGVLNAKAFRYIAHQSVGVSLWLHGFCHFEKPHGDRPFSFVVGREKSCVEPREGVRYDSPLLQKLGTGGFGHLHVNLKKTPGRRQQLVLRQKSVPVSEIVAQHMEDPRFGAQSRSRVNPILRHCGGVNLLKVGLILLAAEQIGIFPHRLRRGKPIPLVEQNGRIGGELHSPELFNDFFDSLQVPVAPHDLLGLAGRDALDLG</sequence>
<reference evidence="1" key="1">
    <citation type="submission" date="2019-08" db="EMBL/GenBank/DDBJ databases">
        <authorList>
            <person name="Kucharzyk K."/>
            <person name="Murdoch R.W."/>
            <person name="Higgins S."/>
            <person name="Loffler F."/>
        </authorList>
    </citation>
    <scope>NUCLEOTIDE SEQUENCE</scope>
</reference>